<dbReference type="InterPro" id="IPR046527">
    <property type="entry name" value="PIR2-like_helical"/>
</dbReference>
<sequence length="657" mass="73289">MATTDAPPLVRLSCFHGDDWQDFLQDAYAEAVRRLPIDDMPDLLECLYLGGHCVGLLDPASNVILNGLNLLYRRRAGAYSAPSHSPMPPYPRHKGAWSLMAFRSYEGLLAFMHTYFRYLTQDQARFYLQLSGGDLAVAVRIAELEQFAAVNAESHQEIFSDRAEFALRVAAVKAQHPMPDDVVLLCQPALQELSEDMKAMLAALEEGRCLTVDDVEVILDVLQSQHRTVSPARKLNFARYSDHYCAPFSSARSGYHYFNAANGRGGQRQQQQRAPFSLADLRSPEVIRRKLELSLAVVREHTPHTPTDDPAPTCNHIEYLKMGLLDTIHAFYLDALARLPGAALRRLVHGVLVAGHCYGPLDPVSNIILHAVWYGIVLPPLHHHRGEPDILSVATLLRLEVRSLDGLVATVRAATGFSEHRAVEYLCASRCDISAMLQRAASETRAGAFGRASAAARHPLGDNHSLFLASLASGEPALLDTLRSLLTTAVDQGRHGRLSDASITELQSMLGDRYSSITPAPALNDAAELDNVRSWKELLEKRQRFLRTELGRLLRSYADQHPWEPKYKLEIICGVEKNSRYLSLHCYHVNFIAAASDSNTRMLFFAQVWEEKRADNTEECVHFGCLYSDRESEVSFCRPLPNYSAKDAYLGKCLATI</sequence>
<evidence type="ECO:0000313" key="4">
    <source>
        <dbReference type="Proteomes" id="UP001231189"/>
    </source>
</evidence>
<dbReference type="AlphaFoldDB" id="A0AAD8W7C6"/>
<dbReference type="PANTHER" id="PTHR33120">
    <property type="entry name" value="EXPRESSED PROTEIN-RELATED"/>
    <property type="match status" value="1"/>
</dbReference>
<evidence type="ECO:0000259" key="2">
    <source>
        <dbReference type="Pfam" id="PF20235"/>
    </source>
</evidence>
<dbReference type="Pfam" id="PF12274">
    <property type="entry name" value="DUF3615"/>
    <property type="match status" value="1"/>
</dbReference>
<evidence type="ECO:0000259" key="1">
    <source>
        <dbReference type="Pfam" id="PF12274"/>
    </source>
</evidence>
<evidence type="ECO:0000313" key="3">
    <source>
        <dbReference type="EMBL" id="KAK1645963.1"/>
    </source>
</evidence>
<reference evidence="3" key="1">
    <citation type="submission" date="2023-07" db="EMBL/GenBank/DDBJ databases">
        <title>A chromosome-level genome assembly of Lolium multiflorum.</title>
        <authorList>
            <person name="Chen Y."/>
            <person name="Copetti D."/>
            <person name="Kolliker R."/>
            <person name="Studer B."/>
        </authorList>
    </citation>
    <scope>NUCLEOTIDE SEQUENCE</scope>
    <source>
        <strain evidence="3">02402/16</strain>
        <tissue evidence="3">Leaf</tissue>
    </source>
</reference>
<dbReference type="PANTHER" id="PTHR33120:SF48">
    <property type="entry name" value="PIR2-LIKE HELICAL DOMAIN-CONTAINING PROTEIN"/>
    <property type="match status" value="1"/>
</dbReference>
<keyword evidence="4" id="KW-1185">Reference proteome</keyword>
<comment type="caution">
    <text evidence="3">The sequence shown here is derived from an EMBL/GenBank/DDBJ whole genome shotgun (WGS) entry which is preliminary data.</text>
</comment>
<dbReference type="Proteomes" id="UP001231189">
    <property type="component" value="Unassembled WGS sequence"/>
</dbReference>
<dbReference type="EMBL" id="JAUUTY010000004">
    <property type="protein sequence ID" value="KAK1645963.1"/>
    <property type="molecule type" value="Genomic_DNA"/>
</dbReference>
<organism evidence="3 4">
    <name type="scientific">Lolium multiflorum</name>
    <name type="common">Italian ryegrass</name>
    <name type="synonym">Lolium perenne subsp. multiflorum</name>
    <dbReference type="NCBI Taxonomy" id="4521"/>
    <lineage>
        <taxon>Eukaryota</taxon>
        <taxon>Viridiplantae</taxon>
        <taxon>Streptophyta</taxon>
        <taxon>Embryophyta</taxon>
        <taxon>Tracheophyta</taxon>
        <taxon>Spermatophyta</taxon>
        <taxon>Magnoliopsida</taxon>
        <taxon>Liliopsida</taxon>
        <taxon>Poales</taxon>
        <taxon>Poaceae</taxon>
        <taxon>BOP clade</taxon>
        <taxon>Pooideae</taxon>
        <taxon>Poodae</taxon>
        <taxon>Poeae</taxon>
        <taxon>Poeae Chloroplast Group 2 (Poeae type)</taxon>
        <taxon>Loliodinae</taxon>
        <taxon>Loliinae</taxon>
        <taxon>Lolium</taxon>
    </lineage>
</organism>
<gene>
    <name evidence="3" type="ORF">QYE76_063768</name>
</gene>
<name>A0AAD8W7C6_LOLMU</name>
<feature type="domain" description="PIR2-like helical" evidence="2">
    <location>
        <begin position="24"/>
        <end position="142"/>
    </location>
</feature>
<proteinExistence type="predicted"/>
<dbReference type="InterPro" id="IPR022059">
    <property type="entry name" value="DUF3615"/>
</dbReference>
<protein>
    <submittedName>
        <fullName evidence="3">Uncharacterized protein</fullName>
    </submittedName>
</protein>
<dbReference type="Pfam" id="PF20235">
    <property type="entry name" value="PIR2-like_helical"/>
    <property type="match status" value="2"/>
</dbReference>
<feature type="domain" description="DUF3615" evidence="1">
    <location>
        <begin position="553"/>
        <end position="637"/>
    </location>
</feature>
<accession>A0AAD8W7C6</accession>
<feature type="domain" description="PIR2-like helical" evidence="2">
    <location>
        <begin position="326"/>
        <end position="436"/>
    </location>
</feature>